<dbReference type="InterPro" id="IPR040570">
    <property type="entry name" value="LAL_C2"/>
</dbReference>
<dbReference type="Proteomes" id="UP001595696">
    <property type="component" value="Unassembled WGS sequence"/>
</dbReference>
<evidence type="ECO:0000256" key="4">
    <source>
        <dbReference type="PROSITE-ProRule" id="PRU00409"/>
    </source>
</evidence>
<reference evidence="7" key="1">
    <citation type="journal article" date="2019" name="Int. J. Syst. Evol. Microbiol.">
        <title>The Global Catalogue of Microorganisms (GCM) 10K type strain sequencing project: providing services to taxonomists for standard genome sequencing and annotation.</title>
        <authorList>
            <consortium name="The Broad Institute Genomics Platform"/>
            <consortium name="The Broad Institute Genome Sequencing Center for Infectious Disease"/>
            <person name="Wu L."/>
            <person name="Ma J."/>
        </authorList>
    </citation>
    <scope>NUCLEOTIDE SEQUENCE [LARGE SCALE GENOMIC DNA]</scope>
    <source>
        <strain evidence="7">CGMCC 4.7330</strain>
    </source>
</reference>
<evidence type="ECO:0000259" key="5">
    <source>
        <dbReference type="PROSITE" id="PS50975"/>
    </source>
</evidence>
<keyword evidence="3 4" id="KW-0067">ATP-binding</keyword>
<dbReference type="SUPFAM" id="SSF56059">
    <property type="entry name" value="Glutathione synthetase ATP-binding domain-like"/>
    <property type="match status" value="1"/>
</dbReference>
<keyword evidence="2 4" id="KW-0547">Nucleotide-binding</keyword>
<sequence>MRQAVVAFVESNTTGTGRLFCLSARARALRPVVLTQDPARYAYLATEGVEAVTVDTADRNAVLEVCRDRLGALAGVSSSSEYFVGTAAWVANRLGLPAPDAVAIERTRDKGAQRETLRASQVPSPAFRIVTTSAEALRAVRDIGVPVVVKPVRGSGSVGVRLCRDPGEAVAFAEYSLARRTNERGMPEPARLVIEQYIDGPEYSVEMFDGQIIGTTAKHLGPPPSFVEVGHDFPATLDPVSAAAIGDCATDAVQALGVGWGAAHVEIRLGPSGPMIIEVNPRLAGGMIPELVRAAYGVDLVDCVVARACGAQPKLGRVRKDHASIRFLLAPGDGEITAIDGVHGARATRGVRAVTVTAAAGDRIRLTRSFKDRIGSVVATGPTAALAAGRADAALRRLTVHMLNDGTRGEQ</sequence>
<proteinExistence type="predicted"/>
<feature type="domain" description="ATP-grasp" evidence="5">
    <location>
        <begin position="114"/>
        <end position="309"/>
    </location>
</feature>
<evidence type="ECO:0000313" key="6">
    <source>
        <dbReference type="EMBL" id="MFC3965634.1"/>
    </source>
</evidence>
<dbReference type="InterPro" id="IPR005479">
    <property type="entry name" value="CPAse_ATP-bd"/>
</dbReference>
<dbReference type="InterPro" id="IPR052032">
    <property type="entry name" value="ATP-dep_AA_Ligase"/>
</dbReference>
<dbReference type="EMBL" id="JBHSAX010000022">
    <property type="protein sequence ID" value="MFC3965634.1"/>
    <property type="molecule type" value="Genomic_DNA"/>
</dbReference>
<dbReference type="SMART" id="SM01209">
    <property type="entry name" value="GARS_A"/>
    <property type="match status" value="1"/>
</dbReference>
<accession>A0ABV8E0Y0</accession>
<evidence type="ECO:0000256" key="2">
    <source>
        <dbReference type="ARBA" id="ARBA00022741"/>
    </source>
</evidence>
<keyword evidence="1" id="KW-0436">Ligase</keyword>
<organism evidence="6 7">
    <name type="scientific">Nocardia jiangsuensis</name>
    <dbReference type="NCBI Taxonomy" id="1691563"/>
    <lineage>
        <taxon>Bacteria</taxon>
        <taxon>Bacillati</taxon>
        <taxon>Actinomycetota</taxon>
        <taxon>Actinomycetes</taxon>
        <taxon>Mycobacteriales</taxon>
        <taxon>Nocardiaceae</taxon>
        <taxon>Nocardia</taxon>
    </lineage>
</organism>
<keyword evidence="7" id="KW-1185">Reference proteome</keyword>
<evidence type="ECO:0000256" key="1">
    <source>
        <dbReference type="ARBA" id="ARBA00022598"/>
    </source>
</evidence>
<evidence type="ECO:0000256" key="3">
    <source>
        <dbReference type="ARBA" id="ARBA00022840"/>
    </source>
</evidence>
<dbReference type="InterPro" id="IPR011761">
    <property type="entry name" value="ATP-grasp"/>
</dbReference>
<dbReference type="PANTHER" id="PTHR43585">
    <property type="entry name" value="FUMIPYRROLE BIOSYNTHESIS PROTEIN C"/>
    <property type="match status" value="1"/>
</dbReference>
<name>A0ABV8E0Y0_9NOCA</name>
<comment type="caution">
    <text evidence="6">The sequence shown here is derived from an EMBL/GenBank/DDBJ whole genome shotgun (WGS) entry which is preliminary data.</text>
</comment>
<gene>
    <name evidence="6" type="ORF">ACFO0B_26900</name>
</gene>
<dbReference type="PROSITE" id="PS00867">
    <property type="entry name" value="CPSASE_2"/>
    <property type="match status" value="1"/>
</dbReference>
<dbReference type="PANTHER" id="PTHR43585:SF2">
    <property type="entry name" value="ATP-GRASP ENZYME FSQD"/>
    <property type="match status" value="1"/>
</dbReference>
<dbReference type="Pfam" id="PF13535">
    <property type="entry name" value="ATP-grasp_4"/>
    <property type="match status" value="1"/>
</dbReference>
<dbReference type="Gene3D" id="3.30.470.20">
    <property type="entry name" value="ATP-grasp fold, B domain"/>
    <property type="match status" value="1"/>
</dbReference>
<evidence type="ECO:0000313" key="7">
    <source>
        <dbReference type="Proteomes" id="UP001595696"/>
    </source>
</evidence>
<dbReference type="RefSeq" id="WP_378615640.1">
    <property type="nucleotide sequence ID" value="NZ_JBHSAX010000022.1"/>
</dbReference>
<dbReference type="Pfam" id="PF18603">
    <property type="entry name" value="LAL_C2"/>
    <property type="match status" value="1"/>
</dbReference>
<dbReference type="PROSITE" id="PS50975">
    <property type="entry name" value="ATP_GRASP"/>
    <property type="match status" value="1"/>
</dbReference>
<protein>
    <submittedName>
        <fullName evidence="6">ATP-grasp domain-containing protein</fullName>
    </submittedName>
</protein>